<keyword evidence="1" id="KW-0472">Membrane</keyword>
<feature type="transmembrane region" description="Helical" evidence="1">
    <location>
        <begin position="59"/>
        <end position="81"/>
    </location>
</feature>
<organism evidence="2 3">
    <name type="scientific">Acinetobacter parvus DSM 16617 = CIP 108168</name>
    <dbReference type="NCBI Taxonomy" id="981333"/>
    <lineage>
        <taxon>Bacteria</taxon>
        <taxon>Pseudomonadati</taxon>
        <taxon>Pseudomonadota</taxon>
        <taxon>Gammaproteobacteria</taxon>
        <taxon>Moraxellales</taxon>
        <taxon>Moraxellaceae</taxon>
        <taxon>Acinetobacter</taxon>
    </lineage>
</organism>
<evidence type="ECO:0000313" key="2">
    <source>
        <dbReference type="EMBL" id="ENU36763.1"/>
    </source>
</evidence>
<reference evidence="2 3" key="1">
    <citation type="submission" date="2013-02" db="EMBL/GenBank/DDBJ databases">
        <title>The Genome Sequence of Acinetobacter parvus CIP 108168.</title>
        <authorList>
            <consortium name="The Broad Institute Genome Sequencing Platform"/>
            <consortium name="The Broad Institute Genome Sequencing Center for Infectious Disease"/>
            <person name="Cerqueira G."/>
            <person name="Feldgarden M."/>
            <person name="Courvalin P."/>
            <person name="Perichon B."/>
            <person name="Grillot-Courvalin C."/>
            <person name="Clermont D."/>
            <person name="Rocha E."/>
            <person name="Yoon E.-J."/>
            <person name="Nemec A."/>
            <person name="Walker B."/>
            <person name="Young S.K."/>
            <person name="Zeng Q."/>
            <person name="Gargeya S."/>
            <person name="Fitzgerald M."/>
            <person name="Haas B."/>
            <person name="Abouelleil A."/>
            <person name="Alvarado L."/>
            <person name="Arachchi H.M."/>
            <person name="Berlin A.M."/>
            <person name="Chapman S.B."/>
            <person name="Dewar J."/>
            <person name="Goldberg J."/>
            <person name="Griggs A."/>
            <person name="Gujja S."/>
            <person name="Hansen M."/>
            <person name="Howarth C."/>
            <person name="Imamovic A."/>
            <person name="Larimer J."/>
            <person name="McCowan C."/>
            <person name="Murphy C."/>
            <person name="Neiman D."/>
            <person name="Pearson M."/>
            <person name="Priest M."/>
            <person name="Roberts A."/>
            <person name="Saif S."/>
            <person name="Shea T."/>
            <person name="Sisk P."/>
            <person name="Sykes S."/>
            <person name="Wortman J."/>
            <person name="Nusbaum C."/>
            <person name="Birren B."/>
        </authorList>
    </citation>
    <scope>NUCLEOTIDE SEQUENCE [LARGE SCALE GENOMIC DNA]</scope>
    <source>
        <strain evidence="2 3">CIP 108168</strain>
    </source>
</reference>
<dbReference type="Proteomes" id="UP000023776">
    <property type="component" value="Unassembled WGS sequence"/>
</dbReference>
<protein>
    <submittedName>
        <fullName evidence="2">Uncharacterized protein</fullName>
    </submittedName>
</protein>
<dbReference type="AlphaFoldDB" id="N8RN07"/>
<comment type="caution">
    <text evidence="2">The sequence shown here is derived from an EMBL/GenBank/DDBJ whole genome shotgun (WGS) entry which is preliminary data.</text>
</comment>
<gene>
    <name evidence="2" type="ORF">F988_01042</name>
</gene>
<keyword evidence="1" id="KW-0812">Transmembrane</keyword>
<proteinExistence type="predicted"/>
<sequence length="91" mass="10504">MFKDLKQTSSYSQTTLLSIQDSKKTRNNSSTDLYWFYNDLTIYDIEIVSNFFKINRKGALSAFSILTSLTIIKLIMLRGIVFKAFGFITKV</sequence>
<name>N8RN07_9GAMM</name>
<evidence type="ECO:0000256" key="1">
    <source>
        <dbReference type="SAM" id="Phobius"/>
    </source>
</evidence>
<dbReference type="EMBL" id="APOM01000040">
    <property type="protein sequence ID" value="ENU36763.1"/>
    <property type="molecule type" value="Genomic_DNA"/>
</dbReference>
<keyword evidence="1" id="KW-1133">Transmembrane helix</keyword>
<keyword evidence="3" id="KW-1185">Reference proteome</keyword>
<dbReference type="HOGENOM" id="CLU_2420318_0_0_6"/>
<accession>N8RN07</accession>
<evidence type="ECO:0000313" key="3">
    <source>
        <dbReference type="Proteomes" id="UP000023776"/>
    </source>
</evidence>